<sequence>MPPRCHAEACALVVVSHPRAQSPERLRDSAGVAVLTGRLLESGFAVMLSGDGGPTTWGSPAALETAARDHAEATRHFFWNGHTYALGLSMGGLLALRSALPGSPYGVEGVALIDGWVSLDAAWRASADRRAEIRAAYGLTTPPLPGLDPLRALEGRPPLPLFVVSSPDDRLVPQAGNADQVFLHAEVGLSARVHVSGPHLGGNRFTPELARRLAGFFGAIEARTPPQYGF</sequence>
<keyword evidence="2" id="KW-1185">Reference proteome</keyword>
<evidence type="ECO:0000313" key="1">
    <source>
        <dbReference type="EMBL" id="AFD25110.1"/>
    </source>
</evidence>
<protein>
    <submittedName>
        <fullName evidence="1">Alpha/beta superfamily hydrolase</fullName>
    </submittedName>
</protein>
<dbReference type="KEGG" id="dgo:DGo_CA1183"/>
<dbReference type="STRING" id="745776.DGo_CA1183"/>
<dbReference type="Gene3D" id="3.40.50.1820">
    <property type="entry name" value="alpha/beta hydrolase"/>
    <property type="match status" value="1"/>
</dbReference>
<reference evidence="1 2" key="1">
    <citation type="journal article" date="2012" name="PLoS ONE">
        <title>Genome sequence and transcriptome analysis of the radioresistant bacterium Deinococcus gobiensis: insights into the extreme environmental adaptations.</title>
        <authorList>
            <person name="Yuan M."/>
            <person name="Chen M."/>
            <person name="Zhang W."/>
            <person name="Lu W."/>
            <person name="Wang J."/>
            <person name="Yang M."/>
            <person name="Zhao P."/>
            <person name="Tang R."/>
            <person name="Li X."/>
            <person name="Hao Y."/>
            <person name="Zhou Z."/>
            <person name="Zhan Y."/>
            <person name="Yu H."/>
            <person name="Teng C."/>
            <person name="Yan Y."/>
            <person name="Ping S."/>
            <person name="Wang Y."/>
            <person name="Lin M."/>
        </authorList>
    </citation>
    <scope>NUCLEOTIDE SEQUENCE [LARGE SCALE GENOMIC DNA]</scope>
    <source>
        <strain evidence="1 2">I-0</strain>
    </source>
</reference>
<keyword evidence="1" id="KW-0378">Hydrolase</keyword>
<dbReference type="eggNOG" id="COG2267">
    <property type="taxonomic scope" value="Bacteria"/>
</dbReference>
<gene>
    <name evidence="1" type="ordered locus">DGo_CA1183</name>
</gene>
<organism evidence="1 2">
    <name type="scientific">Deinococcus gobiensis (strain DSM 21396 / JCM 16679 / CGMCC 1.7299 / I-0)</name>
    <dbReference type="NCBI Taxonomy" id="745776"/>
    <lineage>
        <taxon>Bacteria</taxon>
        <taxon>Thermotogati</taxon>
        <taxon>Deinococcota</taxon>
        <taxon>Deinococci</taxon>
        <taxon>Deinococcales</taxon>
        <taxon>Deinococcaceae</taxon>
        <taxon>Deinococcus</taxon>
    </lineage>
</organism>
<dbReference type="Proteomes" id="UP000007575">
    <property type="component" value="Chromosome"/>
</dbReference>
<dbReference type="PATRIC" id="fig|745776.4.peg.1219"/>
<accession>H8GRR3</accession>
<dbReference type="SUPFAM" id="SSF53474">
    <property type="entry name" value="alpha/beta-Hydrolases"/>
    <property type="match status" value="1"/>
</dbReference>
<dbReference type="InterPro" id="IPR029058">
    <property type="entry name" value="AB_hydrolase_fold"/>
</dbReference>
<dbReference type="HOGENOM" id="CLU_1029426_0_0_0"/>
<evidence type="ECO:0000313" key="2">
    <source>
        <dbReference type="Proteomes" id="UP000007575"/>
    </source>
</evidence>
<dbReference type="EMBL" id="CP002191">
    <property type="protein sequence ID" value="AFD25110.1"/>
    <property type="molecule type" value="Genomic_DNA"/>
</dbReference>
<dbReference type="AlphaFoldDB" id="H8GRR3"/>
<dbReference type="GO" id="GO:0016787">
    <property type="term" value="F:hydrolase activity"/>
    <property type="evidence" value="ECO:0007669"/>
    <property type="project" value="UniProtKB-KW"/>
</dbReference>
<proteinExistence type="predicted"/>
<name>H8GRR3_DEIGI</name>